<dbReference type="Proteomes" id="UP001152607">
    <property type="component" value="Unassembled WGS sequence"/>
</dbReference>
<dbReference type="EMBL" id="CAOQHR010000010">
    <property type="protein sequence ID" value="CAI6340586.1"/>
    <property type="molecule type" value="Genomic_DNA"/>
</dbReference>
<feature type="compositionally biased region" description="Basic and acidic residues" evidence="1">
    <location>
        <begin position="31"/>
        <end position="40"/>
    </location>
</feature>
<sequence length="99" mass="11384">MYQSVSQSSVLSPSLSCRSLFSWDPRRDAVRRFGEPESDHMQLTQPHGQAEPKQGNAHHHHHHHHLLPPPLTWLVKQVAMLHLKSTIDSTLVWGLRCQK</sequence>
<reference evidence="2" key="1">
    <citation type="submission" date="2023-01" db="EMBL/GenBank/DDBJ databases">
        <authorList>
            <person name="Van Ghelder C."/>
            <person name="Rancurel C."/>
        </authorList>
    </citation>
    <scope>NUCLEOTIDE SEQUENCE</scope>
    <source>
        <strain evidence="2">CNCM I-4278</strain>
    </source>
</reference>
<comment type="caution">
    <text evidence="2">The sequence shown here is derived from an EMBL/GenBank/DDBJ whole genome shotgun (WGS) entry which is preliminary data.</text>
</comment>
<evidence type="ECO:0000313" key="2">
    <source>
        <dbReference type="EMBL" id="CAI6340586.1"/>
    </source>
</evidence>
<organism evidence="2 3">
    <name type="scientific">Periconia digitata</name>
    <dbReference type="NCBI Taxonomy" id="1303443"/>
    <lineage>
        <taxon>Eukaryota</taxon>
        <taxon>Fungi</taxon>
        <taxon>Dikarya</taxon>
        <taxon>Ascomycota</taxon>
        <taxon>Pezizomycotina</taxon>
        <taxon>Dothideomycetes</taxon>
        <taxon>Pleosporomycetidae</taxon>
        <taxon>Pleosporales</taxon>
        <taxon>Massarineae</taxon>
        <taxon>Periconiaceae</taxon>
        <taxon>Periconia</taxon>
    </lineage>
</organism>
<proteinExistence type="predicted"/>
<protein>
    <submittedName>
        <fullName evidence="2">Uncharacterized protein</fullName>
    </submittedName>
</protein>
<evidence type="ECO:0000313" key="3">
    <source>
        <dbReference type="Proteomes" id="UP001152607"/>
    </source>
</evidence>
<dbReference type="AlphaFoldDB" id="A0A9W4UTB1"/>
<accession>A0A9W4UTB1</accession>
<name>A0A9W4UTB1_9PLEO</name>
<gene>
    <name evidence="2" type="ORF">PDIGIT_LOCUS13766</name>
</gene>
<evidence type="ECO:0000256" key="1">
    <source>
        <dbReference type="SAM" id="MobiDB-lite"/>
    </source>
</evidence>
<feature type="region of interest" description="Disordered" evidence="1">
    <location>
        <begin position="31"/>
        <end position="65"/>
    </location>
</feature>
<keyword evidence="3" id="KW-1185">Reference proteome</keyword>
<feature type="compositionally biased region" description="Basic residues" evidence="1">
    <location>
        <begin position="56"/>
        <end position="65"/>
    </location>
</feature>